<keyword evidence="1" id="KW-0472">Membrane</keyword>
<dbReference type="Pfam" id="PF06961">
    <property type="entry name" value="DUF1294"/>
    <property type="match status" value="1"/>
</dbReference>
<sequence>MDMIGTISEWNAEKGYGFITLSGQSKRIFFQLSDVSNREHLPKVDEYVRFELTKDVYGTVRATHVQRPATFNFSVALAVWFTTVLCSSVYLFDYSVIACVFYFLVSSITYAVYAFDKSAEQAGSWRVPTFTLYLLALIGGWPGALLAQSFLYHRYHDDTFKFIFWLMTIINFSTYCWTLTEQGHEQMYLLLGELLALTA</sequence>
<keyword evidence="4" id="KW-1185">Reference proteome</keyword>
<proteinExistence type="predicted"/>
<dbReference type="InterPro" id="IPR012340">
    <property type="entry name" value="NA-bd_OB-fold"/>
</dbReference>
<dbReference type="Pfam" id="PF00313">
    <property type="entry name" value="CSD"/>
    <property type="match status" value="1"/>
</dbReference>
<gene>
    <name evidence="3" type="ORF">ACFFUV_16970</name>
</gene>
<dbReference type="RefSeq" id="WP_390194989.1">
    <property type="nucleotide sequence ID" value="NZ_JBHMEP010000006.1"/>
</dbReference>
<keyword evidence="1" id="KW-1133">Transmembrane helix</keyword>
<dbReference type="InterPro" id="IPR010718">
    <property type="entry name" value="DUF1294"/>
</dbReference>
<dbReference type="Proteomes" id="UP001589645">
    <property type="component" value="Unassembled WGS sequence"/>
</dbReference>
<feature type="transmembrane region" description="Helical" evidence="1">
    <location>
        <begin position="71"/>
        <end position="90"/>
    </location>
</feature>
<accession>A0ABV5HSF7</accession>
<dbReference type="EMBL" id="JBHMEP010000006">
    <property type="protein sequence ID" value="MFB9136662.1"/>
    <property type="molecule type" value="Genomic_DNA"/>
</dbReference>
<feature type="transmembrane region" description="Helical" evidence="1">
    <location>
        <begin position="127"/>
        <end position="150"/>
    </location>
</feature>
<evidence type="ECO:0000313" key="4">
    <source>
        <dbReference type="Proteomes" id="UP001589645"/>
    </source>
</evidence>
<name>A0ABV5HSF7_9VIBR</name>
<evidence type="ECO:0000259" key="2">
    <source>
        <dbReference type="PROSITE" id="PS51857"/>
    </source>
</evidence>
<dbReference type="InterPro" id="IPR002059">
    <property type="entry name" value="CSP_DNA-bd"/>
</dbReference>
<dbReference type="PROSITE" id="PS51857">
    <property type="entry name" value="CSD_2"/>
    <property type="match status" value="1"/>
</dbReference>
<feature type="transmembrane region" description="Helical" evidence="1">
    <location>
        <begin position="96"/>
        <end position="115"/>
    </location>
</feature>
<comment type="caution">
    <text evidence="3">The sequence shown here is derived from an EMBL/GenBank/DDBJ whole genome shotgun (WGS) entry which is preliminary data.</text>
</comment>
<protein>
    <submittedName>
        <fullName evidence="3">DUF1294 domain-containing protein</fullName>
    </submittedName>
</protein>
<dbReference type="SUPFAM" id="SSF50249">
    <property type="entry name" value="Nucleic acid-binding proteins"/>
    <property type="match status" value="1"/>
</dbReference>
<keyword evidence="1" id="KW-0812">Transmembrane</keyword>
<evidence type="ECO:0000256" key="1">
    <source>
        <dbReference type="SAM" id="Phobius"/>
    </source>
</evidence>
<evidence type="ECO:0000313" key="3">
    <source>
        <dbReference type="EMBL" id="MFB9136662.1"/>
    </source>
</evidence>
<feature type="domain" description="CSD" evidence="2">
    <location>
        <begin position="2"/>
        <end position="67"/>
    </location>
</feature>
<feature type="transmembrane region" description="Helical" evidence="1">
    <location>
        <begin position="162"/>
        <end position="180"/>
    </location>
</feature>
<reference evidence="3 4" key="1">
    <citation type="submission" date="2024-09" db="EMBL/GenBank/DDBJ databases">
        <authorList>
            <person name="Sun Q."/>
            <person name="Mori K."/>
        </authorList>
    </citation>
    <scope>NUCLEOTIDE SEQUENCE [LARGE SCALE GENOMIC DNA]</scope>
    <source>
        <strain evidence="3 4">CECT 8064</strain>
    </source>
</reference>
<dbReference type="Gene3D" id="2.40.50.140">
    <property type="entry name" value="Nucleic acid-binding proteins"/>
    <property type="match status" value="1"/>
</dbReference>
<organism evidence="3 4">
    <name type="scientific">Vibrio olivae</name>
    <dbReference type="NCBI Taxonomy" id="1243002"/>
    <lineage>
        <taxon>Bacteria</taxon>
        <taxon>Pseudomonadati</taxon>
        <taxon>Pseudomonadota</taxon>
        <taxon>Gammaproteobacteria</taxon>
        <taxon>Vibrionales</taxon>
        <taxon>Vibrionaceae</taxon>
        <taxon>Vibrio</taxon>
    </lineage>
</organism>